<dbReference type="VEuPathDB" id="FungiDB:MPH_00187"/>
<sequence length="313" mass="33655">MRFSTNLFLAVAAARLGLAMPAAAADVSVVDGVEYIVEKLNIDDVLGADYTIDEVGYIEKLVDIPELANLSLIEVDGDLVFDIPATGLDLSDESWEKISGEKPKKLTARDIELMTPEKRACWQNPCDCGTYRTYALENINWSKAYGGVRAMSQPLCGPGAIAKTYTYSWSYTITGSISPGWKPSLESLFSLGISVGFSYTFGDAVATGYTATCEGRHPCIATFKPWVGTITGRGLWRDLSKEGNKLCRSGRGGNIELKVPIVASGCKSSKDSCGADGAWGHCYFLGDFAKRTCGNTLGATPWSEACPSNLYPA</sequence>
<protein>
    <submittedName>
        <fullName evidence="2">Uncharacterized protein</fullName>
    </submittedName>
</protein>
<dbReference type="Proteomes" id="UP000007129">
    <property type="component" value="Unassembled WGS sequence"/>
</dbReference>
<dbReference type="STRING" id="1126212.K2SBZ9"/>
<gene>
    <name evidence="2" type="ORF">MPH_00187</name>
</gene>
<evidence type="ECO:0000313" key="2">
    <source>
        <dbReference type="EMBL" id="EKG22452.1"/>
    </source>
</evidence>
<proteinExistence type="predicted"/>
<organism evidence="2 3">
    <name type="scientific">Macrophomina phaseolina (strain MS6)</name>
    <name type="common">Charcoal rot fungus</name>
    <dbReference type="NCBI Taxonomy" id="1126212"/>
    <lineage>
        <taxon>Eukaryota</taxon>
        <taxon>Fungi</taxon>
        <taxon>Dikarya</taxon>
        <taxon>Ascomycota</taxon>
        <taxon>Pezizomycotina</taxon>
        <taxon>Dothideomycetes</taxon>
        <taxon>Dothideomycetes incertae sedis</taxon>
        <taxon>Botryosphaeriales</taxon>
        <taxon>Botryosphaeriaceae</taxon>
        <taxon>Macrophomina</taxon>
    </lineage>
</organism>
<dbReference type="InParanoid" id="K2SBZ9"/>
<dbReference type="eggNOG" id="ENOG502R38P">
    <property type="taxonomic scope" value="Eukaryota"/>
</dbReference>
<evidence type="ECO:0000256" key="1">
    <source>
        <dbReference type="SAM" id="SignalP"/>
    </source>
</evidence>
<keyword evidence="1" id="KW-0732">Signal</keyword>
<feature type="signal peptide" evidence="1">
    <location>
        <begin position="1"/>
        <end position="24"/>
    </location>
</feature>
<dbReference type="HOGENOM" id="CLU_959994_0_0_1"/>
<evidence type="ECO:0000313" key="3">
    <source>
        <dbReference type="Proteomes" id="UP000007129"/>
    </source>
</evidence>
<dbReference type="OrthoDB" id="3689744at2759"/>
<dbReference type="AlphaFoldDB" id="K2SBZ9"/>
<name>K2SBZ9_MACPH</name>
<dbReference type="EMBL" id="AHHD01000008">
    <property type="protein sequence ID" value="EKG22452.1"/>
    <property type="molecule type" value="Genomic_DNA"/>
</dbReference>
<reference evidence="2 3" key="1">
    <citation type="journal article" date="2012" name="BMC Genomics">
        <title>Tools to kill: Genome of one of the most destructive plant pathogenic fungi Macrophomina phaseolina.</title>
        <authorList>
            <person name="Islam M.S."/>
            <person name="Haque M.S."/>
            <person name="Islam M.M."/>
            <person name="Emdad E.M."/>
            <person name="Halim A."/>
            <person name="Hossen Q.M.M."/>
            <person name="Hossain M.Z."/>
            <person name="Ahmed B."/>
            <person name="Rahim S."/>
            <person name="Rahman M.S."/>
            <person name="Alam M.M."/>
            <person name="Hou S."/>
            <person name="Wan X."/>
            <person name="Saito J.A."/>
            <person name="Alam M."/>
        </authorList>
    </citation>
    <scope>NUCLEOTIDE SEQUENCE [LARGE SCALE GENOMIC DNA]</scope>
    <source>
        <strain evidence="2 3">MS6</strain>
    </source>
</reference>
<comment type="caution">
    <text evidence="2">The sequence shown here is derived from an EMBL/GenBank/DDBJ whole genome shotgun (WGS) entry which is preliminary data.</text>
</comment>
<feature type="chain" id="PRO_5003868329" evidence="1">
    <location>
        <begin position="25"/>
        <end position="313"/>
    </location>
</feature>
<accession>K2SBZ9</accession>